<protein>
    <submittedName>
        <fullName evidence="1">Uncharacterized protein</fullName>
    </submittedName>
</protein>
<dbReference type="RefSeq" id="WP_133990688.1">
    <property type="nucleotide sequence ID" value="NZ_SODV01000001.1"/>
</dbReference>
<reference evidence="1 2" key="1">
    <citation type="submission" date="2019-03" db="EMBL/GenBank/DDBJ databases">
        <title>Genomic Encyclopedia of Type Strains, Phase IV (KMG-IV): sequencing the most valuable type-strain genomes for metagenomic binning, comparative biology and taxonomic classification.</title>
        <authorList>
            <person name="Goeker M."/>
        </authorList>
    </citation>
    <scope>NUCLEOTIDE SEQUENCE [LARGE SCALE GENOMIC DNA]</scope>
    <source>
        <strain evidence="1 2">DSM 100059</strain>
    </source>
</reference>
<gene>
    <name evidence="1" type="ORF">EDB95_0746</name>
</gene>
<dbReference type="AlphaFoldDB" id="A0A4R8DPQ8"/>
<sequence length="284" mass="31878">MDLVSLSISVVIAILSLKDVNFIKHWPFIKNLKPKEAAVAILSVVVLILSYSQGKRNDRLLVHKQAQADSLQHLRDSLFNTHEDSLSKDYGKKVEIETHKNITSFTDALAKYKLHYDSTQKEVVKSLNDSSHKVVSQPFVGLCRATVGNPPPIRLAKENGEDCVEFSVCTFEALARHINLKVYEVPSIGGNLVDPQMHTEMTDDVKGPGTVSTLYFSINLQAFGGSDTIFIYFKGNYQNVEGTRFDIDQMEAFVPFVNDGKPCFPDRKGQVLEYLTEKKLITHK</sequence>
<proteinExistence type="predicted"/>
<dbReference type="Proteomes" id="UP000294498">
    <property type="component" value="Unassembled WGS sequence"/>
</dbReference>
<evidence type="ECO:0000313" key="1">
    <source>
        <dbReference type="EMBL" id="TDW99735.1"/>
    </source>
</evidence>
<keyword evidence="2" id="KW-1185">Reference proteome</keyword>
<name>A0A4R8DPQ8_9BACT</name>
<comment type="caution">
    <text evidence="1">The sequence shown here is derived from an EMBL/GenBank/DDBJ whole genome shotgun (WGS) entry which is preliminary data.</text>
</comment>
<organism evidence="1 2">
    <name type="scientific">Dinghuibacter silviterrae</name>
    <dbReference type="NCBI Taxonomy" id="1539049"/>
    <lineage>
        <taxon>Bacteria</taxon>
        <taxon>Pseudomonadati</taxon>
        <taxon>Bacteroidota</taxon>
        <taxon>Chitinophagia</taxon>
        <taxon>Chitinophagales</taxon>
        <taxon>Chitinophagaceae</taxon>
        <taxon>Dinghuibacter</taxon>
    </lineage>
</organism>
<accession>A0A4R8DPQ8</accession>
<dbReference type="EMBL" id="SODV01000001">
    <property type="protein sequence ID" value="TDW99735.1"/>
    <property type="molecule type" value="Genomic_DNA"/>
</dbReference>
<evidence type="ECO:0000313" key="2">
    <source>
        <dbReference type="Proteomes" id="UP000294498"/>
    </source>
</evidence>